<dbReference type="InterPro" id="IPR058548">
    <property type="entry name" value="MlaB-like_STAS"/>
</dbReference>
<sequence length="107" mass="11925">MADKLSWQTQEQTLILQGELDRDTLLSLWPQRQQLLTGINFLDVSGLQRVDSAGVALMLHFYHHQRQSGCSLILTGVTDRLSTLIALYKLQDILPRVTTAGAIGHPS</sequence>
<dbReference type="PANTHER" id="PTHR35849">
    <property type="entry name" value="BLR2341 PROTEIN"/>
    <property type="match status" value="1"/>
</dbReference>
<reference evidence="3" key="1">
    <citation type="submission" date="2016-01" db="EMBL/GenBank/DDBJ databases">
        <authorList>
            <person name="Husnik F."/>
        </authorList>
    </citation>
    <scope>NUCLEOTIDE SEQUENCE [LARGE SCALE GENOMIC DNA]</scope>
</reference>
<dbReference type="EMBL" id="LN999835">
    <property type="protein sequence ID" value="CUX97027.1"/>
    <property type="molecule type" value="Genomic_DNA"/>
</dbReference>
<dbReference type="PATRIC" id="fig|1778263.3.peg.80"/>
<dbReference type="KEGG" id="hed:TPER_HE00076"/>
<dbReference type="InterPro" id="IPR002645">
    <property type="entry name" value="STAS_dom"/>
</dbReference>
<dbReference type="STRING" id="1778263.TPER_HE00076"/>
<organism evidence="2 3">
    <name type="scientific">Candidatus Hoaglandella endobia</name>
    <dbReference type="NCBI Taxonomy" id="1778263"/>
    <lineage>
        <taxon>Bacteria</taxon>
        <taxon>Pseudomonadati</taxon>
        <taxon>Pseudomonadota</taxon>
        <taxon>Gammaproteobacteria</taxon>
        <taxon>Enterobacterales</taxon>
        <taxon>Enterobacteriaceae</taxon>
        <taxon>Candidatus Hoaglandella</taxon>
    </lineage>
</organism>
<evidence type="ECO:0000313" key="3">
    <source>
        <dbReference type="Proteomes" id="UP000095477"/>
    </source>
</evidence>
<gene>
    <name evidence="2" type="primary">mlaB</name>
    <name evidence="2" type="ORF">TPER_HE00076</name>
</gene>
<proteinExistence type="predicted"/>
<accession>A0A143WTF7</accession>
<dbReference type="AlphaFoldDB" id="A0A143WTF7"/>
<evidence type="ECO:0000259" key="1">
    <source>
        <dbReference type="PROSITE" id="PS50801"/>
    </source>
</evidence>
<dbReference type="InterPro" id="IPR052746">
    <property type="entry name" value="MlaB_ABC_Transporter"/>
</dbReference>
<dbReference type="Pfam" id="PF13466">
    <property type="entry name" value="STAS_2"/>
    <property type="match status" value="1"/>
</dbReference>
<dbReference type="OrthoDB" id="5687860at2"/>
<dbReference type="NCBIfam" id="NF033618">
    <property type="entry name" value="mlaB_1"/>
    <property type="match status" value="1"/>
</dbReference>
<name>A0A143WTF7_9ENTR</name>
<feature type="domain" description="STAS" evidence="1">
    <location>
        <begin position="14"/>
        <end position="107"/>
    </location>
</feature>
<dbReference type="InterPro" id="IPR036513">
    <property type="entry name" value="STAS_dom_sf"/>
</dbReference>
<protein>
    <submittedName>
        <fullName evidence="2">Putative phospholipid ABC transporter-binding protein MlaB</fullName>
    </submittedName>
</protein>
<dbReference type="SUPFAM" id="SSF52091">
    <property type="entry name" value="SpoIIaa-like"/>
    <property type="match status" value="1"/>
</dbReference>
<dbReference type="Gene3D" id="3.30.750.24">
    <property type="entry name" value="STAS domain"/>
    <property type="match status" value="1"/>
</dbReference>
<dbReference type="PROSITE" id="PS50801">
    <property type="entry name" value="STAS"/>
    <property type="match status" value="1"/>
</dbReference>
<keyword evidence="3" id="KW-1185">Reference proteome</keyword>
<dbReference type="CDD" id="cd07043">
    <property type="entry name" value="STAS_anti-anti-sigma_factors"/>
    <property type="match status" value="1"/>
</dbReference>
<dbReference type="InterPro" id="IPR049743">
    <property type="entry name" value="MlaB"/>
</dbReference>
<dbReference type="PANTHER" id="PTHR35849:SF1">
    <property type="entry name" value="INTERMEMBRANE PHOSPHOLIPID TRANSPORT SYSTEM BINDING PROTEIN MLAB"/>
    <property type="match status" value="1"/>
</dbReference>
<dbReference type="Proteomes" id="UP000095477">
    <property type="component" value="Chromosome I"/>
</dbReference>
<evidence type="ECO:0000313" key="2">
    <source>
        <dbReference type="EMBL" id="CUX97027.1"/>
    </source>
</evidence>
<dbReference type="RefSeq" id="WP_067567404.1">
    <property type="nucleotide sequence ID" value="NZ_LN999835.1"/>
</dbReference>